<keyword evidence="3" id="KW-1185">Reference proteome</keyword>
<accession>A0ABY3WBQ5</accession>
<organism evidence="2 3">
    <name type="scientific">Arthrobacter sulfonylureivorans</name>
    <dbReference type="NCBI Taxonomy" id="2486855"/>
    <lineage>
        <taxon>Bacteria</taxon>
        <taxon>Bacillati</taxon>
        <taxon>Actinomycetota</taxon>
        <taxon>Actinomycetes</taxon>
        <taxon>Micrococcales</taxon>
        <taxon>Micrococcaceae</taxon>
        <taxon>Arthrobacter</taxon>
    </lineage>
</organism>
<keyword evidence="1" id="KW-0175">Coiled coil</keyword>
<proteinExistence type="predicted"/>
<dbReference type="Proteomes" id="UP000829069">
    <property type="component" value="Chromosome"/>
</dbReference>
<sequence length="66" mass="7748">MVEMTRWEQAQANHKEAERLLHAAEDAYARGSVPEKRIDELKRLRDITLEDLRRCEKDHKSGLTDS</sequence>
<evidence type="ECO:0008006" key="4">
    <source>
        <dbReference type="Google" id="ProtNLM"/>
    </source>
</evidence>
<evidence type="ECO:0000256" key="1">
    <source>
        <dbReference type="SAM" id="Coils"/>
    </source>
</evidence>
<name>A0ABY3WBQ5_9MICC</name>
<reference evidence="2 3" key="1">
    <citation type="submission" date="2022-03" db="EMBL/GenBank/DDBJ databases">
        <title>Isotopic signatures of nitrous oxide derived from detoxification processes.</title>
        <authorList>
            <person name="Behrendt U."/>
            <person name="Buchen C."/>
            <person name="Well R."/>
            <person name="Ulrich A."/>
            <person name="Rohe L."/>
            <person name="Kolb S."/>
            <person name="Schloter M."/>
            <person name="Horn M.A."/>
            <person name="Augustin J."/>
        </authorList>
    </citation>
    <scope>NUCLEOTIDE SEQUENCE [LARGE SCALE GENOMIC DNA]</scope>
    <source>
        <strain evidence="2 3">S4-C24</strain>
    </source>
</reference>
<feature type="coiled-coil region" evidence="1">
    <location>
        <begin position="7"/>
        <end position="58"/>
    </location>
</feature>
<evidence type="ECO:0000313" key="3">
    <source>
        <dbReference type="Proteomes" id="UP000829069"/>
    </source>
</evidence>
<dbReference type="RefSeq" id="WP_127514882.1">
    <property type="nucleotide sequence ID" value="NZ_CP093326.1"/>
</dbReference>
<dbReference type="EMBL" id="CP093326">
    <property type="protein sequence ID" value="UNK47436.1"/>
    <property type="molecule type" value="Genomic_DNA"/>
</dbReference>
<evidence type="ECO:0000313" key="2">
    <source>
        <dbReference type="EMBL" id="UNK47436.1"/>
    </source>
</evidence>
<protein>
    <recommendedName>
        <fullName evidence="4">Antitoxin VbhA domain-containing protein</fullName>
    </recommendedName>
</protein>
<gene>
    <name evidence="2" type="ORF">MNQ99_08955</name>
</gene>